<accession>A0A328UG92</accession>
<evidence type="ECO:0000313" key="2">
    <source>
        <dbReference type="Proteomes" id="UP000249377"/>
    </source>
</evidence>
<dbReference type="RefSeq" id="WP_112332231.1">
    <property type="nucleotide sequence ID" value="NZ_QLYR01000002.1"/>
</dbReference>
<comment type="caution">
    <text evidence="1">The sequence shown here is derived from an EMBL/GenBank/DDBJ whole genome shotgun (WGS) entry which is preliminary data.</text>
</comment>
<reference evidence="1 2" key="1">
    <citation type="submission" date="2018-06" db="EMBL/GenBank/DDBJ databases">
        <title>Noncontiguous genome sequence of Ruminococcaceae bacterium ASD2818.</title>
        <authorList>
            <person name="Chaplin A.V."/>
            <person name="Sokolova S.R."/>
            <person name="Kochetkova T.O."/>
            <person name="Goltsov A.Y."/>
            <person name="Trofimov D.Y."/>
            <person name="Efimov B.A."/>
        </authorList>
    </citation>
    <scope>NUCLEOTIDE SEQUENCE [LARGE SCALE GENOMIC DNA]</scope>
    <source>
        <strain evidence="1 2">ASD2818</strain>
    </source>
</reference>
<keyword evidence="2" id="KW-1185">Reference proteome</keyword>
<dbReference type="Proteomes" id="UP000249377">
    <property type="component" value="Unassembled WGS sequence"/>
</dbReference>
<proteinExistence type="predicted"/>
<sequence>MDHILQDGDFALNASGYPETAAGTRALLQRAELRLRIPRGSFDYDGLLGSRLPAMRGMNEEWALALAREALAPLPEVQAAAVRVEAECVRVEVLIDGGRYEIEVERNGEL</sequence>
<gene>
    <name evidence="1" type="ORF">DPQ25_05780</name>
</gene>
<name>A0A328UG92_9FIRM</name>
<protein>
    <submittedName>
        <fullName evidence="1">Uncharacterized protein</fullName>
    </submittedName>
</protein>
<dbReference type="EMBL" id="QLYR01000002">
    <property type="protein sequence ID" value="RAQ29802.1"/>
    <property type="molecule type" value="Genomic_DNA"/>
</dbReference>
<evidence type="ECO:0000313" key="1">
    <source>
        <dbReference type="EMBL" id="RAQ29802.1"/>
    </source>
</evidence>
<organism evidence="1 2">
    <name type="scientific">Hydrogeniiclostridium mannosilyticum</name>
    <dbReference type="NCBI Taxonomy" id="2764322"/>
    <lineage>
        <taxon>Bacteria</taxon>
        <taxon>Bacillati</taxon>
        <taxon>Bacillota</taxon>
        <taxon>Clostridia</taxon>
        <taxon>Eubacteriales</taxon>
        <taxon>Acutalibacteraceae</taxon>
        <taxon>Hydrogeniiclostridium</taxon>
    </lineage>
</organism>
<dbReference type="AlphaFoldDB" id="A0A328UG92"/>